<dbReference type="EMBL" id="JAATEP010000008">
    <property type="protein sequence ID" value="NJP90399.1"/>
    <property type="molecule type" value="Genomic_DNA"/>
</dbReference>
<evidence type="ECO:0000313" key="3">
    <source>
        <dbReference type="EMBL" id="NJP90399.1"/>
    </source>
</evidence>
<dbReference type="InterPro" id="IPR019302">
    <property type="entry name" value="CAP12/PCTIR_TIR_dom"/>
</dbReference>
<accession>A0ABX1AXU0</accession>
<organism evidence="3 4">
    <name type="scientific">Nonomuraea composti</name>
    <dbReference type="NCBI Taxonomy" id="2720023"/>
    <lineage>
        <taxon>Bacteria</taxon>
        <taxon>Bacillati</taxon>
        <taxon>Actinomycetota</taxon>
        <taxon>Actinomycetes</taxon>
        <taxon>Streptosporangiales</taxon>
        <taxon>Streptosporangiaceae</taxon>
        <taxon>Nonomuraea</taxon>
    </lineage>
</organism>
<gene>
    <name evidence="3" type="ORF">HCN51_13205</name>
</gene>
<evidence type="ECO:0000313" key="4">
    <source>
        <dbReference type="Proteomes" id="UP000696294"/>
    </source>
</evidence>
<proteinExistence type="predicted"/>
<sequence length="235" mass="25483">MADNYGIQVSGGYVTGSSLAAGPGARATTYGTPPPDDDATELAPVGHAPVPEKERKVFVIHGRDEQARLRVFDLLRRMGLEPLEWETLVRETATMSPHLLDVVGRAFGTAQAVVVVMTPDDIVRLHPELAGDHGDHGDHDQQCQPRPNVLFEAGMAFGVAPARTLLLRLGRVRPFSDIAGLNHVQVDGSATSVLKIRQRLETAGCRLSGTGVDYVEPSLLRDLAAYTRRPPRRGR</sequence>
<dbReference type="RefSeq" id="WP_168009953.1">
    <property type="nucleotide sequence ID" value="NZ_JAATEP010000008.1"/>
</dbReference>
<evidence type="ECO:0000259" key="2">
    <source>
        <dbReference type="Pfam" id="PF10137"/>
    </source>
</evidence>
<reference evidence="3 4" key="1">
    <citation type="submission" date="2020-03" db="EMBL/GenBank/DDBJ databases">
        <title>WGS of actinomycetes isolated from Thailand.</title>
        <authorList>
            <person name="Thawai C."/>
        </authorList>
    </citation>
    <scope>NUCLEOTIDE SEQUENCE [LARGE SCALE GENOMIC DNA]</scope>
    <source>
        <strain evidence="3 4">FMUSA5-5</strain>
    </source>
</reference>
<comment type="caution">
    <text evidence="3">The sequence shown here is derived from an EMBL/GenBank/DDBJ whole genome shotgun (WGS) entry which is preliminary data.</text>
</comment>
<keyword evidence="4" id="KW-1185">Reference proteome</keyword>
<feature type="region of interest" description="Disordered" evidence="1">
    <location>
        <begin position="22"/>
        <end position="47"/>
    </location>
</feature>
<dbReference type="Proteomes" id="UP000696294">
    <property type="component" value="Unassembled WGS sequence"/>
</dbReference>
<dbReference type="Pfam" id="PF10137">
    <property type="entry name" value="CAP12-PCTIR_TIR"/>
    <property type="match status" value="1"/>
</dbReference>
<protein>
    <submittedName>
        <fullName evidence="3">Nucleotide-binding protein</fullName>
    </submittedName>
</protein>
<name>A0ABX1AXU0_9ACTN</name>
<feature type="domain" description="CD-NTase-associated protein 12/Pycsar effector protein TIR" evidence="2">
    <location>
        <begin position="56"/>
        <end position="187"/>
    </location>
</feature>
<evidence type="ECO:0000256" key="1">
    <source>
        <dbReference type="SAM" id="MobiDB-lite"/>
    </source>
</evidence>